<keyword evidence="5" id="KW-0808">Transferase</keyword>
<keyword evidence="8" id="KW-0547">Nucleotide-binding</keyword>
<evidence type="ECO:0000256" key="18">
    <source>
        <dbReference type="SAM" id="Phobius"/>
    </source>
</evidence>
<comment type="catalytic activity">
    <reaction evidence="17">
        <text>L-seryl-[protein] + ATP = O-phospho-L-seryl-[protein] + ADP + H(+)</text>
        <dbReference type="Rhea" id="RHEA:17989"/>
        <dbReference type="Rhea" id="RHEA-COMP:9863"/>
        <dbReference type="Rhea" id="RHEA-COMP:11604"/>
        <dbReference type="ChEBI" id="CHEBI:15378"/>
        <dbReference type="ChEBI" id="CHEBI:29999"/>
        <dbReference type="ChEBI" id="CHEBI:30616"/>
        <dbReference type="ChEBI" id="CHEBI:83421"/>
        <dbReference type="ChEBI" id="CHEBI:456216"/>
        <dbReference type="EC" id="2.7.11.1"/>
    </reaction>
</comment>
<dbReference type="Pfam" id="PF00069">
    <property type="entry name" value="Pkinase"/>
    <property type="match status" value="1"/>
</dbReference>
<dbReference type="PROSITE" id="PS50011">
    <property type="entry name" value="PROTEIN_KINASE_DOM"/>
    <property type="match status" value="1"/>
</dbReference>
<evidence type="ECO:0000256" key="1">
    <source>
        <dbReference type="ARBA" id="ARBA00004167"/>
    </source>
</evidence>
<evidence type="ECO:0000256" key="7">
    <source>
        <dbReference type="ARBA" id="ARBA00022729"/>
    </source>
</evidence>
<dbReference type="Gene3D" id="2.90.10.10">
    <property type="entry name" value="Bulb-type lectin domain"/>
    <property type="match status" value="2"/>
</dbReference>
<keyword evidence="3" id="KW-0723">Serine/threonine-protein kinase</keyword>
<dbReference type="PANTHER" id="PTHR47976:SF15">
    <property type="entry name" value="G-TYPE LECTIN S-RECEPTOR-LIKE SERINE_THREONINE-PROTEIN KINASE RLK1"/>
    <property type="match status" value="1"/>
</dbReference>
<reference evidence="22" key="1">
    <citation type="submission" date="2025-08" db="UniProtKB">
        <authorList>
            <consortium name="RefSeq"/>
        </authorList>
    </citation>
    <scope>IDENTIFICATION</scope>
    <source>
        <tissue evidence="22">Seedling</tissue>
    </source>
</reference>
<dbReference type="PROSITE" id="PS00108">
    <property type="entry name" value="PROTEIN_KINASE_ST"/>
    <property type="match status" value="1"/>
</dbReference>
<keyword evidence="15" id="KW-0325">Glycoprotein</keyword>
<dbReference type="InterPro" id="IPR024171">
    <property type="entry name" value="SRK-like_kinase"/>
</dbReference>
<evidence type="ECO:0000259" key="20">
    <source>
        <dbReference type="PROSITE" id="PS50927"/>
    </source>
</evidence>
<dbReference type="InterPro" id="IPR036426">
    <property type="entry name" value="Bulb-type_lectin_dom_sf"/>
</dbReference>
<feature type="domain" description="Bulb-type lectin" evidence="20">
    <location>
        <begin position="148"/>
        <end position="270"/>
    </location>
</feature>
<proteinExistence type="predicted"/>
<evidence type="ECO:0000256" key="13">
    <source>
        <dbReference type="ARBA" id="ARBA00023157"/>
    </source>
</evidence>
<comment type="catalytic activity">
    <reaction evidence="16">
        <text>L-threonyl-[protein] + ATP = O-phospho-L-threonyl-[protein] + ADP + H(+)</text>
        <dbReference type="Rhea" id="RHEA:46608"/>
        <dbReference type="Rhea" id="RHEA-COMP:11060"/>
        <dbReference type="Rhea" id="RHEA-COMP:11605"/>
        <dbReference type="ChEBI" id="CHEBI:15378"/>
        <dbReference type="ChEBI" id="CHEBI:30013"/>
        <dbReference type="ChEBI" id="CHEBI:30616"/>
        <dbReference type="ChEBI" id="CHEBI:61977"/>
        <dbReference type="ChEBI" id="CHEBI:456216"/>
        <dbReference type="EC" id="2.7.11.1"/>
    </reaction>
</comment>
<keyword evidence="11 18" id="KW-1133">Transmembrane helix</keyword>
<evidence type="ECO:0000256" key="16">
    <source>
        <dbReference type="ARBA" id="ARBA00047899"/>
    </source>
</evidence>
<keyword evidence="9" id="KW-0418">Kinase</keyword>
<dbReference type="SMART" id="SM00220">
    <property type="entry name" value="S_TKc"/>
    <property type="match status" value="1"/>
</dbReference>
<dbReference type="InterPro" id="IPR008271">
    <property type="entry name" value="Ser/Thr_kinase_AS"/>
</dbReference>
<keyword evidence="4" id="KW-0245">EGF-like domain</keyword>
<evidence type="ECO:0000256" key="3">
    <source>
        <dbReference type="ARBA" id="ARBA00022527"/>
    </source>
</evidence>
<dbReference type="PROSITE" id="PS50927">
    <property type="entry name" value="BULB_LECTIN"/>
    <property type="match status" value="2"/>
</dbReference>
<keyword evidence="12 18" id="KW-0472">Membrane</keyword>
<dbReference type="EC" id="2.7.11.1" evidence="2"/>
<gene>
    <name evidence="22" type="primary">LOC107429185</name>
</gene>
<evidence type="ECO:0000256" key="15">
    <source>
        <dbReference type="ARBA" id="ARBA00023180"/>
    </source>
</evidence>
<keyword evidence="21" id="KW-1185">Reference proteome</keyword>
<feature type="domain" description="Bulb-type lectin" evidence="20">
    <location>
        <begin position="1"/>
        <end position="118"/>
    </location>
</feature>
<dbReference type="SMART" id="SM00108">
    <property type="entry name" value="B_lectin"/>
    <property type="match status" value="2"/>
</dbReference>
<dbReference type="InterPro" id="IPR011009">
    <property type="entry name" value="Kinase-like_dom_sf"/>
</dbReference>
<dbReference type="SUPFAM" id="SSF56112">
    <property type="entry name" value="Protein kinase-like (PK-like)"/>
    <property type="match status" value="1"/>
</dbReference>
<evidence type="ECO:0000313" key="22">
    <source>
        <dbReference type="RefSeq" id="XP_060669145.1"/>
    </source>
</evidence>
<dbReference type="PIRSF" id="PIRSF000641">
    <property type="entry name" value="SRK"/>
    <property type="match status" value="1"/>
</dbReference>
<evidence type="ECO:0000256" key="6">
    <source>
        <dbReference type="ARBA" id="ARBA00022692"/>
    </source>
</evidence>
<keyword evidence="10" id="KW-0067">ATP-binding</keyword>
<dbReference type="InterPro" id="IPR001480">
    <property type="entry name" value="Bulb-type_lectin_dom"/>
</dbReference>
<evidence type="ECO:0000256" key="14">
    <source>
        <dbReference type="ARBA" id="ARBA00023170"/>
    </source>
</evidence>
<evidence type="ECO:0000256" key="2">
    <source>
        <dbReference type="ARBA" id="ARBA00012513"/>
    </source>
</evidence>
<evidence type="ECO:0000256" key="4">
    <source>
        <dbReference type="ARBA" id="ARBA00022536"/>
    </source>
</evidence>
<sequence length="926" mass="104448">MPSEKFEGRNNNLWLSPLKDFAFGFQQLDNDAFILAIWYYKLSGQLTTVWYAIEGKPARRNSKLELTSDSALVLKNDAQTLRNSGKTGSTEVAYDVMNDTGNFILLHTSSKPIWESFNHPTDTLMPSQIMKLGGFLYARTSNNDFTSRRFLFRLDIDGSNNNLWLSPSKDFAFGFHQLDDDAFILAIWYYKLSRQFTPVWYPNANKGKPVPRNSKLELTPDSALVLKNGAETIWNSGKTSSADVNYAVMNDTGNFMLLDGSSKPLWESFNHPTDTLLPSQIMKFGGFLSARTSNNNFTPRRFQFCLDIDGIAKLITINLPGNFSYYNYFSTGDTSDPGDEVVFDSSGLYVLTKNESKIFIMKPEVPVSNPLDYYMRVSLNFDGAFTLNAHSKDPSAANETCTTITSIPEDVCWSIKGEMGSGVCGFNSICSIQSDGRTNCICPDGYCLFNPADAYGGRRPNFLLGCDNSSGQIHPENHFMQEKLNVNFGFSDYEVLSSINRESCKTACLHDCLCAAVVFKPFKFRCWKKRSPLSNGRVELYTTAHIKTAYNSSPDIPLLPPKVPAKDQNILMIVVLSVLLGSSVMVNFVFVGATCMGFLMFLKRNLLGPEISPNESSIENRLQQFTYKELIEATNGFKEELGRGSCGIVYKGETRSTGLIAIKMLDRVFEDIDREFKAEVNIIGQTHHKNLVRLVGYCDEKQHRLLVYEFLRNGTLAKFLYVDPKPSWKQRTEIAFGIARGLAYLHDECTKQIIHCDIKPQNILLDEYYNARISDFGLAKLLLINQSHTKTNIRGTKGYVAPDWFRSAPVSVKVDVYSFGVVLLEIICCRRNVLDTQADEEHKIILTDYAFDCYLEGKLDALIENDMEAMDDMKMVERFVMVAIWCLQEDPNIRPTMKKVSLMLEGVLQVSTPPAPFSFTSVKIEH</sequence>
<name>A0ABM3ZXC8_ZIZJJ</name>
<comment type="subcellular location">
    <subcellularLocation>
        <location evidence="1">Membrane</location>
        <topology evidence="1">Single-pass membrane protein</topology>
    </subcellularLocation>
</comment>
<evidence type="ECO:0000313" key="21">
    <source>
        <dbReference type="Proteomes" id="UP001652623"/>
    </source>
</evidence>
<evidence type="ECO:0000256" key="11">
    <source>
        <dbReference type="ARBA" id="ARBA00022989"/>
    </source>
</evidence>
<dbReference type="RefSeq" id="XP_060669145.1">
    <property type="nucleotide sequence ID" value="XM_060813162.1"/>
</dbReference>
<dbReference type="GeneID" id="107429185"/>
<protein>
    <recommendedName>
        <fullName evidence="2">non-specific serine/threonine protein kinase</fullName>
        <ecNumber evidence="2">2.7.11.1</ecNumber>
    </recommendedName>
</protein>
<keyword evidence="14" id="KW-0675">Receptor</keyword>
<feature type="domain" description="Protein kinase" evidence="19">
    <location>
        <begin position="635"/>
        <end position="908"/>
    </location>
</feature>
<dbReference type="Proteomes" id="UP001652623">
    <property type="component" value="Chromosome 12"/>
</dbReference>
<evidence type="ECO:0000256" key="12">
    <source>
        <dbReference type="ARBA" id="ARBA00023136"/>
    </source>
</evidence>
<accession>A0ABM3ZXC8</accession>
<dbReference type="SUPFAM" id="SSF51110">
    <property type="entry name" value="alpha-D-mannose-specific plant lectins"/>
    <property type="match status" value="2"/>
</dbReference>
<evidence type="ECO:0000259" key="19">
    <source>
        <dbReference type="PROSITE" id="PS50011"/>
    </source>
</evidence>
<evidence type="ECO:0000256" key="8">
    <source>
        <dbReference type="ARBA" id="ARBA00022741"/>
    </source>
</evidence>
<feature type="transmembrane region" description="Helical" evidence="18">
    <location>
        <begin position="570"/>
        <end position="602"/>
    </location>
</feature>
<keyword evidence="13" id="KW-1015">Disulfide bond</keyword>
<dbReference type="InterPro" id="IPR051343">
    <property type="entry name" value="G-type_lectin_kinases/EP1-like"/>
</dbReference>
<evidence type="ECO:0000256" key="9">
    <source>
        <dbReference type="ARBA" id="ARBA00022777"/>
    </source>
</evidence>
<evidence type="ECO:0000256" key="10">
    <source>
        <dbReference type="ARBA" id="ARBA00022840"/>
    </source>
</evidence>
<dbReference type="CDD" id="cd00028">
    <property type="entry name" value="B_lectin"/>
    <property type="match status" value="1"/>
</dbReference>
<dbReference type="Gene3D" id="3.30.200.20">
    <property type="entry name" value="Phosphorylase Kinase, domain 1"/>
    <property type="match status" value="1"/>
</dbReference>
<organism evidence="21 22">
    <name type="scientific">Ziziphus jujuba</name>
    <name type="common">Chinese jujube</name>
    <name type="synonym">Ziziphus sativa</name>
    <dbReference type="NCBI Taxonomy" id="326968"/>
    <lineage>
        <taxon>Eukaryota</taxon>
        <taxon>Viridiplantae</taxon>
        <taxon>Streptophyta</taxon>
        <taxon>Embryophyta</taxon>
        <taxon>Tracheophyta</taxon>
        <taxon>Spermatophyta</taxon>
        <taxon>Magnoliopsida</taxon>
        <taxon>eudicotyledons</taxon>
        <taxon>Gunneridae</taxon>
        <taxon>Pentapetalae</taxon>
        <taxon>rosids</taxon>
        <taxon>fabids</taxon>
        <taxon>Rosales</taxon>
        <taxon>Rhamnaceae</taxon>
        <taxon>Paliureae</taxon>
        <taxon>Ziziphus</taxon>
    </lineage>
</organism>
<dbReference type="Gene3D" id="1.10.510.10">
    <property type="entry name" value="Transferase(Phosphotransferase) domain 1"/>
    <property type="match status" value="1"/>
</dbReference>
<dbReference type="PANTHER" id="PTHR47976">
    <property type="entry name" value="G-TYPE LECTIN S-RECEPTOR-LIKE SERINE/THREONINE-PROTEIN KINASE SD2-5"/>
    <property type="match status" value="1"/>
</dbReference>
<keyword evidence="7" id="KW-0732">Signal</keyword>
<evidence type="ECO:0000256" key="5">
    <source>
        <dbReference type="ARBA" id="ARBA00022679"/>
    </source>
</evidence>
<evidence type="ECO:0000256" key="17">
    <source>
        <dbReference type="ARBA" id="ARBA00048679"/>
    </source>
</evidence>
<dbReference type="Pfam" id="PF01453">
    <property type="entry name" value="B_lectin"/>
    <property type="match status" value="2"/>
</dbReference>
<keyword evidence="6 18" id="KW-0812">Transmembrane</keyword>
<dbReference type="InterPro" id="IPR000719">
    <property type="entry name" value="Prot_kinase_dom"/>
</dbReference>